<keyword evidence="2" id="KW-1185">Reference proteome</keyword>
<reference evidence="1" key="1">
    <citation type="journal article" date="2014" name="Int. J. Syst. Evol. Microbiol.">
        <title>Complete genome sequence of Corynebacterium casei LMG S-19264T (=DSM 44701T), isolated from a smear-ripened cheese.</title>
        <authorList>
            <consortium name="US DOE Joint Genome Institute (JGI-PGF)"/>
            <person name="Walter F."/>
            <person name="Albersmeier A."/>
            <person name="Kalinowski J."/>
            <person name="Ruckert C."/>
        </authorList>
    </citation>
    <scope>NUCLEOTIDE SEQUENCE</scope>
    <source>
        <strain evidence="1">CGMCC 1.12195</strain>
    </source>
</reference>
<dbReference type="Gene3D" id="2.60.40.10">
    <property type="entry name" value="Immunoglobulins"/>
    <property type="match status" value="1"/>
</dbReference>
<dbReference type="AlphaFoldDB" id="A0A917I2Y1"/>
<sequence length="936" mass="105039">MVGAISRFWIPLFALTLLICPTSMYGQVGYGVTYRFESDTVAVKAGETFSNRLWIHNHTNATVALASNGGDSVSALIGLPSTLTIDAGDRRSFPVKYFADARTFRSHMQRFPVALRAAEPHVTVQPQAAFYGKLEDEGTLRLDTEQPIYYFDQGADQLQLMLICANTGIVPVQFRLQITDLPAGFELIGEKLTISLPPRGVRQIPFTIRKQRNGRQRLDFRLTIRGVDDAGNILAAISTQVQTLSSVGNFMNTAPFGAVPNNAASLRLLNINGFHTIYQLHSNGKLPVHDGRELQYQVNLDYYKQLQGFNLYDTYIDYTTNRIGVKLGNIYENIDYPMSGRGGKISYFPGEGKELSVYALQNNYMLASQVYQGIPGENILAANYTFNRDELPARVTYLYSRHGYHALESQQFSAQLPIRLETDQRLVFEAGYSRERFDDAAHAEDAAAFGMDYVYSGEGIDVTSSHYISTPYYTGMRRGILQSDTRVARTDGDRQLAARVSLLDNQPKFQGRWYDGFTPFRNSLFIGELGYGKRIGGWHVEIKPYFLGQQLSGIRLPQHADQGSRWTSASLRSQVNVNYTTPIHSVYVQADYGYTYRNTVAIPARAFHSVRMSWNYTSPVVGVIGFMQVNPYYLSDVYSIVPGASYTLVSIGPNKRFTVFNGKLTGQLSATYNYYGFSRNHTYAATGNLRWNFGNHWALAADGFYTLSHLRAAGASPGRGAPSAFYDTRQLRVGIEKQFAGMSGRRERRLRLFYYEDLNSNGVHDANEAPVPGVRVTIADKSVYTDKDGKAEFRRMPQDGYRIDHVVAAGGRYAAPVTIMLDKNMALEIPLMKMETVKGQLIAVGQRYATTAPNLSGIRIQAVNGEGKQYEALTDASGHYMLFLPHGTYQLSVASDELPLAIENNRQQLDITAQQVPYTVDFRYRDERKRVHIRRF</sequence>
<dbReference type="EMBL" id="BMER01000007">
    <property type="protein sequence ID" value="GGH03954.1"/>
    <property type="molecule type" value="Genomic_DNA"/>
</dbReference>
<evidence type="ECO:0000313" key="2">
    <source>
        <dbReference type="Proteomes" id="UP000660862"/>
    </source>
</evidence>
<dbReference type="Proteomes" id="UP000660862">
    <property type="component" value="Unassembled WGS sequence"/>
</dbReference>
<evidence type="ECO:0000313" key="1">
    <source>
        <dbReference type="EMBL" id="GGH03954.1"/>
    </source>
</evidence>
<proteinExistence type="predicted"/>
<organism evidence="1 2">
    <name type="scientific">Parapedobacter pyrenivorans</name>
    <dbReference type="NCBI Taxonomy" id="1305674"/>
    <lineage>
        <taxon>Bacteria</taxon>
        <taxon>Pseudomonadati</taxon>
        <taxon>Bacteroidota</taxon>
        <taxon>Sphingobacteriia</taxon>
        <taxon>Sphingobacteriales</taxon>
        <taxon>Sphingobacteriaceae</taxon>
        <taxon>Parapedobacter</taxon>
    </lineage>
</organism>
<protein>
    <recommendedName>
        <fullName evidence="3">SD-repeat containing protein B domain-containing protein</fullName>
    </recommendedName>
</protein>
<comment type="caution">
    <text evidence="1">The sequence shown here is derived from an EMBL/GenBank/DDBJ whole genome shotgun (WGS) entry which is preliminary data.</text>
</comment>
<reference evidence="1" key="2">
    <citation type="submission" date="2020-09" db="EMBL/GenBank/DDBJ databases">
        <authorList>
            <person name="Sun Q."/>
            <person name="Zhou Y."/>
        </authorList>
    </citation>
    <scope>NUCLEOTIDE SEQUENCE</scope>
    <source>
        <strain evidence="1">CGMCC 1.12195</strain>
    </source>
</reference>
<accession>A0A917I2Y1</accession>
<dbReference type="InterPro" id="IPR013783">
    <property type="entry name" value="Ig-like_fold"/>
</dbReference>
<name>A0A917I2Y1_9SPHI</name>
<evidence type="ECO:0008006" key="3">
    <source>
        <dbReference type="Google" id="ProtNLM"/>
    </source>
</evidence>
<gene>
    <name evidence="1" type="ORF">GCM10007415_45160</name>
</gene>
<dbReference type="SUPFAM" id="SSF117074">
    <property type="entry name" value="Hypothetical protein PA1324"/>
    <property type="match status" value="1"/>
</dbReference>
<dbReference type="RefSeq" id="WP_188508408.1">
    <property type="nucleotide sequence ID" value="NZ_BMER01000007.1"/>
</dbReference>